<name>A0A1Z1F9U2_9SPHN</name>
<dbReference type="OrthoDB" id="7596024at2"/>
<protein>
    <recommendedName>
        <fullName evidence="3">DUF2158 domain-containing protein</fullName>
    </recommendedName>
</protein>
<evidence type="ECO:0000313" key="2">
    <source>
        <dbReference type="Proteomes" id="UP000195807"/>
    </source>
</evidence>
<proteinExistence type="predicted"/>
<evidence type="ECO:0008006" key="3">
    <source>
        <dbReference type="Google" id="ProtNLM"/>
    </source>
</evidence>
<evidence type="ECO:0000313" key="1">
    <source>
        <dbReference type="EMBL" id="ARU15493.1"/>
    </source>
</evidence>
<organism evidence="1 2">
    <name type="scientific">Croceicoccus marinus</name>
    <dbReference type="NCBI Taxonomy" id="450378"/>
    <lineage>
        <taxon>Bacteria</taxon>
        <taxon>Pseudomonadati</taxon>
        <taxon>Pseudomonadota</taxon>
        <taxon>Alphaproteobacteria</taxon>
        <taxon>Sphingomonadales</taxon>
        <taxon>Erythrobacteraceae</taxon>
        <taxon>Croceicoccus</taxon>
    </lineage>
</organism>
<sequence>MNDDQNTSGPYLPPGTAVRYDGLEEGGPEFGTIVHCWFDDEIGAHDCYVAFFGDKQPIGKPTEKPYILRYASTSLTVIDTAAD</sequence>
<accession>A0A1Z1F9U2</accession>
<keyword evidence="2" id="KW-1185">Reference proteome</keyword>
<gene>
    <name evidence="1" type="ORF">A9D14_04025</name>
</gene>
<dbReference type="Proteomes" id="UP000195807">
    <property type="component" value="Chromosome"/>
</dbReference>
<dbReference type="AlphaFoldDB" id="A0A1Z1F9U2"/>
<reference evidence="1 2" key="1">
    <citation type="submission" date="2017-01" db="EMBL/GenBank/DDBJ databases">
        <title>Complete genome sequence of esterase-producing bacterium Croceicoccus marinus E4A9.</title>
        <authorList>
            <person name="Wu Y.-H."/>
            <person name="Cheng H."/>
            <person name="Xu L."/>
            <person name="Huo Y.-Y."/>
            <person name="Wang C.-S."/>
            <person name="Xu X.-W."/>
        </authorList>
    </citation>
    <scope>NUCLEOTIDE SEQUENCE [LARGE SCALE GENOMIC DNA]</scope>
    <source>
        <strain evidence="1 2">E4A9</strain>
    </source>
</reference>
<dbReference type="KEGG" id="cman:A9D14_04025"/>
<dbReference type="RefSeq" id="WP_066843133.1">
    <property type="nucleotide sequence ID" value="NZ_CP019602.1"/>
</dbReference>
<dbReference type="EMBL" id="CP019602">
    <property type="protein sequence ID" value="ARU15493.1"/>
    <property type="molecule type" value="Genomic_DNA"/>
</dbReference>